<feature type="transmembrane region" description="Helical" evidence="2">
    <location>
        <begin position="135"/>
        <end position="152"/>
    </location>
</feature>
<dbReference type="PANTHER" id="PTHR41771">
    <property type="entry name" value="MEMBRANE PROTEIN-RELATED"/>
    <property type="match status" value="1"/>
</dbReference>
<name>A0A0A0B7G1_9CELL</name>
<feature type="transmembrane region" description="Helical" evidence="2">
    <location>
        <begin position="184"/>
        <end position="202"/>
    </location>
</feature>
<feature type="transmembrane region" description="Helical" evidence="2">
    <location>
        <begin position="255"/>
        <end position="273"/>
    </location>
</feature>
<gene>
    <name evidence="3" type="ORF">Q760_17775</name>
</gene>
<comment type="caution">
    <text evidence="3">The sequence shown here is derived from an EMBL/GenBank/DDBJ whole genome shotgun (WGS) entry which is preliminary data.</text>
</comment>
<feature type="transmembrane region" description="Helical" evidence="2">
    <location>
        <begin position="24"/>
        <end position="45"/>
    </location>
</feature>
<feature type="compositionally biased region" description="Low complexity" evidence="1">
    <location>
        <begin position="432"/>
        <end position="452"/>
    </location>
</feature>
<feature type="region of interest" description="Disordered" evidence="1">
    <location>
        <begin position="385"/>
        <end position="452"/>
    </location>
</feature>
<proteinExistence type="predicted"/>
<feature type="compositionally biased region" description="Acidic residues" evidence="1">
    <location>
        <begin position="393"/>
        <end position="407"/>
    </location>
</feature>
<feature type="transmembrane region" description="Helical" evidence="2">
    <location>
        <begin position="157"/>
        <end position="178"/>
    </location>
</feature>
<dbReference type="STRING" id="1408250.Q760_17775"/>
<feature type="transmembrane region" description="Helical" evidence="2">
    <location>
        <begin position="314"/>
        <end position="336"/>
    </location>
</feature>
<evidence type="ECO:0000313" key="4">
    <source>
        <dbReference type="Proteomes" id="UP000029833"/>
    </source>
</evidence>
<sequence length="452" mass="45765">MGASVTGHVHGGGPEPRASRRVRVVLAALVVPALLVTVLGAWWLWPDRDALPVLKTTAPGTTFERVLVMSIDLAPDAPPETQVVGELADGSSTPVLVPPEYVPEVEPGDVLTVLYLAEAVGEGSPYVFVDFVRDAPIGMLAAVFAVLVLAVARWRGLAALVGLVVSFAGIAWFTLPALLEGRPAVPVALVTASALMFVLLYLAHGVTARTTTALLGTFGGLAATALLAGWASGAAHLTGLVDENALDLRQYAPDVSLSGVLLCGIVVAGLGVLNDVTITQASAVWELRASAPHASRRELYARGMRIGRDHIASTVYTVAFAYVGAALPLVLLVSLSDRALLGTLTSGEIAEEVVRTLVGSIGLVLAIPVTTAVAALVVGGPARAARDATGGADEQDGADEPGGDDAQDGAVGPGGGDGQGSGDAPEPDAVSARARAGAPDDPAARDAAAGTP</sequence>
<evidence type="ECO:0000256" key="1">
    <source>
        <dbReference type="SAM" id="MobiDB-lite"/>
    </source>
</evidence>
<organism evidence="3 4">
    <name type="scientific">Cellulomonas cellasea DSM 20118</name>
    <dbReference type="NCBI Taxonomy" id="1408250"/>
    <lineage>
        <taxon>Bacteria</taxon>
        <taxon>Bacillati</taxon>
        <taxon>Actinomycetota</taxon>
        <taxon>Actinomycetes</taxon>
        <taxon>Micrococcales</taxon>
        <taxon>Cellulomonadaceae</taxon>
        <taxon>Cellulomonas</taxon>
    </lineage>
</organism>
<dbReference type="EMBL" id="AXNT01000087">
    <property type="protein sequence ID" value="KGM01734.1"/>
    <property type="molecule type" value="Genomic_DNA"/>
</dbReference>
<feature type="transmembrane region" description="Helical" evidence="2">
    <location>
        <begin position="356"/>
        <end position="378"/>
    </location>
</feature>
<evidence type="ECO:0000256" key="2">
    <source>
        <dbReference type="SAM" id="Phobius"/>
    </source>
</evidence>
<accession>A0A0A0B7G1</accession>
<evidence type="ECO:0000313" key="3">
    <source>
        <dbReference type="EMBL" id="KGM01734.1"/>
    </source>
</evidence>
<dbReference type="Pfam" id="PF07907">
    <property type="entry name" value="YibE_F"/>
    <property type="match status" value="1"/>
</dbReference>
<dbReference type="Proteomes" id="UP000029833">
    <property type="component" value="Unassembled WGS sequence"/>
</dbReference>
<keyword evidence="4" id="KW-1185">Reference proteome</keyword>
<feature type="transmembrane region" description="Helical" evidence="2">
    <location>
        <begin position="214"/>
        <end position="235"/>
    </location>
</feature>
<protein>
    <recommendedName>
        <fullName evidence="5">YibE/F family protein</fullName>
    </recommendedName>
</protein>
<keyword evidence="2" id="KW-0472">Membrane</keyword>
<keyword evidence="2" id="KW-0812">Transmembrane</keyword>
<keyword evidence="2" id="KW-1133">Transmembrane helix</keyword>
<reference evidence="3 4" key="1">
    <citation type="submission" date="2013-10" db="EMBL/GenBank/DDBJ databases">
        <authorList>
            <person name="Wang G."/>
            <person name="Zhuang W."/>
        </authorList>
    </citation>
    <scope>NUCLEOTIDE SEQUENCE [LARGE SCALE GENOMIC DNA]</scope>
    <source>
        <strain evidence="3 4">DSM 20118</strain>
    </source>
</reference>
<dbReference type="PANTHER" id="PTHR41771:SF1">
    <property type="entry name" value="MEMBRANE PROTEIN"/>
    <property type="match status" value="1"/>
</dbReference>
<dbReference type="AlphaFoldDB" id="A0A0A0B7G1"/>
<dbReference type="InterPro" id="IPR012507">
    <property type="entry name" value="YibE_F"/>
</dbReference>
<evidence type="ECO:0008006" key="5">
    <source>
        <dbReference type="Google" id="ProtNLM"/>
    </source>
</evidence>
<feature type="compositionally biased region" description="Gly residues" evidence="1">
    <location>
        <begin position="411"/>
        <end position="421"/>
    </location>
</feature>